<dbReference type="AlphaFoldDB" id="A0AAE0K7M4"/>
<comment type="caution">
    <text evidence="2">The sequence shown here is derived from an EMBL/GenBank/DDBJ whole genome shotgun (WGS) entry which is preliminary data.</text>
</comment>
<evidence type="ECO:0000313" key="2">
    <source>
        <dbReference type="EMBL" id="KAK3371619.1"/>
    </source>
</evidence>
<reference evidence="2" key="2">
    <citation type="submission" date="2023-06" db="EMBL/GenBank/DDBJ databases">
        <authorList>
            <consortium name="Lawrence Berkeley National Laboratory"/>
            <person name="Haridas S."/>
            <person name="Hensen N."/>
            <person name="Bonometti L."/>
            <person name="Westerberg I."/>
            <person name="Brannstrom I.O."/>
            <person name="Guillou S."/>
            <person name="Cros-Aarteil S."/>
            <person name="Calhoun S."/>
            <person name="Kuo A."/>
            <person name="Mondo S."/>
            <person name="Pangilinan J."/>
            <person name="Riley R."/>
            <person name="Labutti K."/>
            <person name="Andreopoulos B."/>
            <person name="Lipzen A."/>
            <person name="Chen C."/>
            <person name="Yanf M."/>
            <person name="Daum C."/>
            <person name="Ng V."/>
            <person name="Clum A."/>
            <person name="Steindorff A."/>
            <person name="Ohm R."/>
            <person name="Martin F."/>
            <person name="Silar P."/>
            <person name="Natvig D."/>
            <person name="Lalanne C."/>
            <person name="Gautier V."/>
            <person name="Ament-Velasquez S.L."/>
            <person name="Kruys A."/>
            <person name="Hutchinson M.I."/>
            <person name="Powell A.J."/>
            <person name="Barry K."/>
            <person name="Miller A.N."/>
            <person name="Grigoriev I.V."/>
            <person name="Debuchy R."/>
            <person name="Gladieux P."/>
            <person name="Thoren M.H."/>
            <person name="Johannesson H."/>
        </authorList>
    </citation>
    <scope>NUCLEOTIDE SEQUENCE</scope>
    <source>
        <strain evidence="2">CBS 958.72</strain>
    </source>
</reference>
<gene>
    <name evidence="2" type="ORF">B0T24DRAFT_555965</name>
</gene>
<evidence type="ECO:0000313" key="3">
    <source>
        <dbReference type="Proteomes" id="UP001287356"/>
    </source>
</evidence>
<dbReference type="PANTHER" id="PTHR47785">
    <property type="entry name" value="ZN(II)2CYS6 TRANSCRIPTION FACTOR (EUROFUNG)-RELATED-RELATED"/>
    <property type="match status" value="1"/>
</dbReference>
<keyword evidence="3" id="KW-1185">Reference proteome</keyword>
<feature type="region of interest" description="Disordered" evidence="1">
    <location>
        <begin position="88"/>
        <end position="115"/>
    </location>
</feature>
<accession>A0AAE0K7M4</accession>
<proteinExistence type="predicted"/>
<feature type="compositionally biased region" description="Polar residues" evidence="1">
    <location>
        <begin position="162"/>
        <end position="175"/>
    </location>
</feature>
<feature type="compositionally biased region" description="Basic and acidic residues" evidence="1">
    <location>
        <begin position="141"/>
        <end position="155"/>
    </location>
</feature>
<reference evidence="2" key="1">
    <citation type="journal article" date="2023" name="Mol. Phylogenet. Evol.">
        <title>Genome-scale phylogeny and comparative genomics of the fungal order Sordariales.</title>
        <authorList>
            <person name="Hensen N."/>
            <person name="Bonometti L."/>
            <person name="Westerberg I."/>
            <person name="Brannstrom I.O."/>
            <person name="Guillou S."/>
            <person name="Cros-Aarteil S."/>
            <person name="Calhoun S."/>
            <person name="Haridas S."/>
            <person name="Kuo A."/>
            <person name="Mondo S."/>
            <person name="Pangilinan J."/>
            <person name="Riley R."/>
            <person name="LaButti K."/>
            <person name="Andreopoulos B."/>
            <person name="Lipzen A."/>
            <person name="Chen C."/>
            <person name="Yan M."/>
            <person name="Daum C."/>
            <person name="Ng V."/>
            <person name="Clum A."/>
            <person name="Steindorff A."/>
            <person name="Ohm R.A."/>
            <person name="Martin F."/>
            <person name="Silar P."/>
            <person name="Natvig D.O."/>
            <person name="Lalanne C."/>
            <person name="Gautier V."/>
            <person name="Ament-Velasquez S.L."/>
            <person name="Kruys A."/>
            <person name="Hutchinson M.I."/>
            <person name="Powell A.J."/>
            <person name="Barry K."/>
            <person name="Miller A.N."/>
            <person name="Grigoriev I.V."/>
            <person name="Debuchy R."/>
            <person name="Gladieux P."/>
            <person name="Hiltunen Thoren M."/>
            <person name="Johannesson H."/>
        </authorList>
    </citation>
    <scope>NUCLEOTIDE SEQUENCE</scope>
    <source>
        <strain evidence="2">CBS 958.72</strain>
    </source>
</reference>
<feature type="region of interest" description="Disordered" evidence="1">
    <location>
        <begin position="141"/>
        <end position="201"/>
    </location>
</feature>
<dbReference type="EMBL" id="JAULSN010000005">
    <property type="protein sequence ID" value="KAK3371619.1"/>
    <property type="molecule type" value="Genomic_DNA"/>
</dbReference>
<feature type="compositionally biased region" description="Basic and acidic residues" evidence="1">
    <location>
        <begin position="179"/>
        <end position="193"/>
    </location>
</feature>
<dbReference type="InterPro" id="IPR053181">
    <property type="entry name" value="EcdB-like_regulator"/>
</dbReference>
<sequence>MKQLAIGLSRYTAISDGYDMCSSPVSPASATDVHYENSRLTTCYSKAKVLEYMDSFEKNILNMHPIILPRQLRALVQVFLDTRLQAGRKAPTAGTKRKRSPISDPDTINAPYKPSKPSIDDGLALLVLALGKACLHKGKMPDMVRSDGLDGEQQRQPRGLPTQRSPPGSHSTSGLPSPKLEDRKGREGAKELGRQPPFWGIPMPKRDSSLKNYDVIPGLEYFAPATDILGNQMAGSTLKHVWAHILAGLYYDQLARPIESFTHITAASRALLTIFRPLLSRLESYKIRERRDNQLVIAFWTCSCLESDLLAEMPLVQSGILNYDMLYPNISMLNEGGVELRVCESYIGQLYLHKRLKMFDEGQSADGGPALKFRQDMVPEKWVGNQFKFCESDPPAADILSARLRAAYWHTQVAAFRPFIKQILQFSHGIENHLDVERAADIRPDLLEHAGMGINALIESTSVFQGLAKGERPIITNAFGTAHAQWGNILVLAACCKSDVLRRHVDESVLGTLFSRTIDFFELISVGKSALNTDLNILRALKKRLFSHARELALRNVGRPAP</sequence>
<name>A0AAE0K7M4_9PEZI</name>
<dbReference type="Proteomes" id="UP001287356">
    <property type="component" value="Unassembled WGS sequence"/>
</dbReference>
<evidence type="ECO:0000256" key="1">
    <source>
        <dbReference type="SAM" id="MobiDB-lite"/>
    </source>
</evidence>
<organism evidence="2 3">
    <name type="scientific">Lasiosphaeria ovina</name>
    <dbReference type="NCBI Taxonomy" id="92902"/>
    <lineage>
        <taxon>Eukaryota</taxon>
        <taxon>Fungi</taxon>
        <taxon>Dikarya</taxon>
        <taxon>Ascomycota</taxon>
        <taxon>Pezizomycotina</taxon>
        <taxon>Sordariomycetes</taxon>
        <taxon>Sordariomycetidae</taxon>
        <taxon>Sordariales</taxon>
        <taxon>Lasiosphaeriaceae</taxon>
        <taxon>Lasiosphaeria</taxon>
    </lineage>
</organism>
<dbReference type="PANTHER" id="PTHR47785:SF4">
    <property type="entry name" value="ZN(II)2CYS6 TRANSCRIPTION FACTOR (EUROFUNG)"/>
    <property type="match status" value="1"/>
</dbReference>
<protein>
    <submittedName>
        <fullName evidence="2">Uncharacterized protein</fullName>
    </submittedName>
</protein>